<name>A0A9P7EJW2_9AGAM</name>
<proteinExistence type="predicted"/>
<comment type="caution">
    <text evidence="1">The sequence shown here is derived from an EMBL/GenBank/DDBJ whole genome shotgun (WGS) entry which is preliminary data.</text>
</comment>
<accession>A0A9P7EJW2</accession>
<dbReference type="AlphaFoldDB" id="A0A9P7EJW2"/>
<reference evidence="1" key="1">
    <citation type="journal article" date="2020" name="New Phytol.">
        <title>Comparative genomics reveals dynamic genome evolution in host specialist ectomycorrhizal fungi.</title>
        <authorList>
            <person name="Lofgren L.A."/>
            <person name="Nguyen N.H."/>
            <person name="Vilgalys R."/>
            <person name="Ruytinx J."/>
            <person name="Liao H.L."/>
            <person name="Branco S."/>
            <person name="Kuo A."/>
            <person name="LaButti K."/>
            <person name="Lipzen A."/>
            <person name="Andreopoulos W."/>
            <person name="Pangilinan J."/>
            <person name="Riley R."/>
            <person name="Hundley H."/>
            <person name="Na H."/>
            <person name="Barry K."/>
            <person name="Grigoriev I.V."/>
            <person name="Stajich J.E."/>
            <person name="Kennedy P.G."/>
        </authorList>
    </citation>
    <scope>NUCLEOTIDE SEQUENCE</scope>
    <source>
        <strain evidence="1">MN1</strain>
    </source>
</reference>
<gene>
    <name evidence="1" type="ORF">BJ212DRAFT_1324837</name>
</gene>
<protein>
    <submittedName>
        <fullName evidence="1">Uncharacterized protein</fullName>
    </submittedName>
</protein>
<evidence type="ECO:0000313" key="2">
    <source>
        <dbReference type="Proteomes" id="UP000807769"/>
    </source>
</evidence>
<dbReference type="GeneID" id="64628557"/>
<sequence>TVPLVIATETSDLRVCHCSLDCMVCIQTRSCYGVNIYAPAYPMPTFFPSMYTN</sequence>
<keyword evidence="2" id="KW-1185">Reference proteome</keyword>
<organism evidence="1 2">
    <name type="scientific">Suillus subaureus</name>
    <dbReference type="NCBI Taxonomy" id="48587"/>
    <lineage>
        <taxon>Eukaryota</taxon>
        <taxon>Fungi</taxon>
        <taxon>Dikarya</taxon>
        <taxon>Basidiomycota</taxon>
        <taxon>Agaricomycotina</taxon>
        <taxon>Agaricomycetes</taxon>
        <taxon>Agaricomycetidae</taxon>
        <taxon>Boletales</taxon>
        <taxon>Suillineae</taxon>
        <taxon>Suillaceae</taxon>
        <taxon>Suillus</taxon>
    </lineage>
</organism>
<feature type="non-terminal residue" evidence="1">
    <location>
        <position position="1"/>
    </location>
</feature>
<dbReference type="Proteomes" id="UP000807769">
    <property type="component" value="Unassembled WGS sequence"/>
</dbReference>
<dbReference type="EMBL" id="JABBWG010000004">
    <property type="protein sequence ID" value="KAG1823519.1"/>
    <property type="molecule type" value="Genomic_DNA"/>
</dbReference>
<dbReference type="RefSeq" id="XP_041197579.1">
    <property type="nucleotide sequence ID" value="XM_041334540.1"/>
</dbReference>
<evidence type="ECO:0000313" key="1">
    <source>
        <dbReference type="EMBL" id="KAG1823519.1"/>
    </source>
</evidence>